<dbReference type="Pfam" id="PF16810">
    <property type="entry name" value="RXLR"/>
    <property type="match status" value="1"/>
</dbReference>
<dbReference type="HOGENOM" id="CLU_1707779_0_0_1"/>
<reference evidence="6" key="2">
    <citation type="submission" date="2015-06" db="UniProtKB">
        <authorList>
            <consortium name="EnsemblProtists"/>
        </authorList>
    </citation>
    <scope>IDENTIFICATION</scope>
    <source>
        <strain evidence="6">Pr102</strain>
    </source>
</reference>
<comment type="function">
    <text evidence="5">Effector that suppresses plant defense responses during pathogen infection.</text>
</comment>
<evidence type="ECO:0000256" key="4">
    <source>
        <dbReference type="ARBA" id="ARBA00022729"/>
    </source>
</evidence>
<comment type="subcellular location">
    <subcellularLocation>
        <location evidence="1 5">Secreted</location>
    </subcellularLocation>
</comment>
<keyword evidence="7" id="KW-1185">Reference proteome</keyword>
<reference evidence="7" key="1">
    <citation type="journal article" date="2006" name="Science">
        <title>Phytophthora genome sequences uncover evolutionary origins and mechanisms of pathogenesis.</title>
        <authorList>
            <person name="Tyler B.M."/>
            <person name="Tripathy S."/>
            <person name="Zhang X."/>
            <person name="Dehal P."/>
            <person name="Jiang R.H."/>
            <person name="Aerts A."/>
            <person name="Arredondo F.D."/>
            <person name="Baxter L."/>
            <person name="Bensasson D."/>
            <person name="Beynon J.L."/>
            <person name="Chapman J."/>
            <person name="Damasceno C.M."/>
            <person name="Dorrance A.E."/>
            <person name="Dou D."/>
            <person name="Dickerman A.W."/>
            <person name="Dubchak I.L."/>
            <person name="Garbelotto M."/>
            <person name="Gijzen M."/>
            <person name="Gordon S.G."/>
            <person name="Govers F."/>
            <person name="Grunwald N.J."/>
            <person name="Huang W."/>
            <person name="Ivors K.L."/>
            <person name="Jones R.W."/>
            <person name="Kamoun S."/>
            <person name="Krampis K."/>
            <person name="Lamour K.H."/>
            <person name="Lee M.K."/>
            <person name="McDonald W.H."/>
            <person name="Medina M."/>
            <person name="Meijer H.J."/>
            <person name="Nordberg E.K."/>
            <person name="Maclean D.J."/>
            <person name="Ospina-Giraldo M.D."/>
            <person name="Morris P.F."/>
            <person name="Phuntumart V."/>
            <person name="Putnam N.H."/>
            <person name="Rash S."/>
            <person name="Rose J.K."/>
            <person name="Sakihama Y."/>
            <person name="Salamov A.A."/>
            <person name="Savidor A."/>
            <person name="Scheuring C.F."/>
            <person name="Smith B.M."/>
            <person name="Sobral B.W."/>
            <person name="Terry A."/>
            <person name="Torto-Alalibo T.A."/>
            <person name="Win J."/>
            <person name="Xu Z."/>
            <person name="Zhang H."/>
            <person name="Grigoriev I.V."/>
            <person name="Rokhsar D.S."/>
            <person name="Boore J.L."/>
        </authorList>
    </citation>
    <scope>NUCLEOTIDE SEQUENCE [LARGE SCALE GENOMIC DNA]</scope>
    <source>
        <strain evidence="7">Pr102</strain>
    </source>
</reference>
<dbReference type="Proteomes" id="UP000005238">
    <property type="component" value="Unassembled WGS sequence"/>
</dbReference>
<protein>
    <recommendedName>
        <fullName evidence="5">RxLR effector protein</fullName>
    </recommendedName>
</protein>
<dbReference type="InParanoid" id="H3GU92"/>
<dbReference type="GeneID" id="94227834"/>
<dbReference type="RefSeq" id="XP_067746332.1">
    <property type="nucleotide sequence ID" value="XM_067892031.1"/>
</dbReference>
<dbReference type="EMBL" id="DS566049">
    <property type="status" value="NOT_ANNOTATED_CDS"/>
    <property type="molecule type" value="Genomic_DNA"/>
</dbReference>
<evidence type="ECO:0000256" key="2">
    <source>
        <dbReference type="ARBA" id="ARBA00010400"/>
    </source>
</evidence>
<feature type="signal peptide" evidence="5">
    <location>
        <begin position="1"/>
        <end position="20"/>
    </location>
</feature>
<dbReference type="VEuPathDB" id="FungiDB:KRP23_6798"/>
<feature type="chain" id="PRO_5028513705" description="RxLR effector protein" evidence="5">
    <location>
        <begin position="21"/>
        <end position="154"/>
    </location>
</feature>
<organism evidence="6 7">
    <name type="scientific">Phytophthora ramorum</name>
    <name type="common">Sudden oak death agent</name>
    <dbReference type="NCBI Taxonomy" id="164328"/>
    <lineage>
        <taxon>Eukaryota</taxon>
        <taxon>Sar</taxon>
        <taxon>Stramenopiles</taxon>
        <taxon>Oomycota</taxon>
        <taxon>Peronosporomycetes</taxon>
        <taxon>Peronosporales</taxon>
        <taxon>Peronosporaceae</taxon>
        <taxon>Phytophthora</taxon>
    </lineage>
</organism>
<evidence type="ECO:0000256" key="1">
    <source>
        <dbReference type="ARBA" id="ARBA00004613"/>
    </source>
</evidence>
<evidence type="ECO:0000313" key="6">
    <source>
        <dbReference type="EnsemblProtists" id="Phyra80775"/>
    </source>
</evidence>
<proteinExistence type="inferred from homology"/>
<evidence type="ECO:0000313" key="7">
    <source>
        <dbReference type="Proteomes" id="UP000005238"/>
    </source>
</evidence>
<dbReference type="AlphaFoldDB" id="H3GU92"/>
<sequence>MRFYYVAVLIATTLLSTSFALPATTESETDRVSTVAAERSVDSLKRFLRAVPDSDEGEDEERASSLLAKEFVQKMKTMVLKKELLAVAHADEATKLAQVKKVFQAGTKPSAVAKMLGVSPISGNGRLYNLFRKYESYYLKHATTDDIGIRFHVD</sequence>
<evidence type="ECO:0000256" key="3">
    <source>
        <dbReference type="ARBA" id="ARBA00022525"/>
    </source>
</evidence>
<dbReference type="GO" id="GO:0005576">
    <property type="term" value="C:extracellular region"/>
    <property type="evidence" value="ECO:0007669"/>
    <property type="project" value="UniProtKB-SubCell"/>
</dbReference>
<dbReference type="EnsemblProtists" id="Phyra80775">
    <property type="protein sequence ID" value="Phyra80775"/>
    <property type="gene ID" value="Phyra80775"/>
</dbReference>
<accession>H3GU92</accession>
<evidence type="ECO:0000256" key="5">
    <source>
        <dbReference type="RuleBase" id="RU367124"/>
    </source>
</evidence>
<keyword evidence="4 5" id="KW-0732">Signal</keyword>
<dbReference type="InterPro" id="IPR031825">
    <property type="entry name" value="RXLR"/>
</dbReference>
<dbReference type="VEuPathDB" id="FungiDB:KRP22_10085"/>
<comment type="similarity">
    <text evidence="2 5">Belongs to the RxLR effector family.</text>
</comment>
<comment type="domain">
    <text evidence="5">The RxLR-dEER motif acts to carry the protein into the host cell cytoplasm through binding to cell surface phosphatidylinositol-3-phosphate.</text>
</comment>
<name>H3GU92_PHYRM</name>
<keyword evidence="3 5" id="KW-0964">Secreted</keyword>